<dbReference type="Gene3D" id="2.130.10.10">
    <property type="entry name" value="YVTN repeat-like/Quinoprotein amine dehydrogenase"/>
    <property type="match status" value="1"/>
</dbReference>
<dbReference type="PANTHER" id="PTHR46170">
    <property type="entry name" value="GATOR COMPLEX PROTEIN WDR59"/>
    <property type="match status" value="1"/>
</dbReference>
<feature type="compositionally biased region" description="Polar residues" evidence="4">
    <location>
        <begin position="53"/>
        <end position="65"/>
    </location>
</feature>
<dbReference type="InterPro" id="IPR049567">
    <property type="entry name" value="WDR59-like"/>
</dbReference>
<organism evidence="5 6">
    <name type="scientific">Lentinula edodes</name>
    <name type="common">Shiitake mushroom</name>
    <name type="synonym">Lentinus edodes</name>
    <dbReference type="NCBI Taxonomy" id="5353"/>
    <lineage>
        <taxon>Eukaryota</taxon>
        <taxon>Fungi</taxon>
        <taxon>Dikarya</taxon>
        <taxon>Basidiomycota</taxon>
        <taxon>Agaricomycotina</taxon>
        <taxon>Agaricomycetes</taxon>
        <taxon>Agaricomycetidae</taxon>
        <taxon>Agaricales</taxon>
        <taxon>Marasmiineae</taxon>
        <taxon>Omphalotaceae</taxon>
        <taxon>Lentinula</taxon>
    </lineage>
</organism>
<dbReference type="GO" id="GO:0035591">
    <property type="term" value="F:signaling adaptor activity"/>
    <property type="evidence" value="ECO:0007669"/>
    <property type="project" value="TreeGrafter"/>
</dbReference>
<feature type="compositionally biased region" description="Basic and acidic residues" evidence="4">
    <location>
        <begin position="605"/>
        <end position="621"/>
    </location>
</feature>
<feature type="region of interest" description="Disordered" evidence="4">
    <location>
        <begin position="591"/>
        <end position="626"/>
    </location>
</feature>
<dbReference type="GO" id="GO:0035859">
    <property type="term" value="C:Seh1-associated complex"/>
    <property type="evidence" value="ECO:0007669"/>
    <property type="project" value="TreeGrafter"/>
</dbReference>
<dbReference type="InterPro" id="IPR001680">
    <property type="entry name" value="WD40_rpt"/>
</dbReference>
<keyword evidence="1 3" id="KW-0853">WD repeat</keyword>
<reference evidence="5 6" key="2">
    <citation type="submission" date="2017-02" db="EMBL/GenBank/DDBJ databases">
        <title>A genome survey and senescence transcriptome analysis in Lentinula edodes.</title>
        <authorList>
            <person name="Sakamoto Y."/>
            <person name="Nakade K."/>
            <person name="Sato S."/>
            <person name="Yoshida Y."/>
            <person name="Miyazaki K."/>
            <person name="Natsume S."/>
            <person name="Konno N."/>
        </authorList>
    </citation>
    <scope>NUCLEOTIDE SEQUENCE [LARGE SCALE GENOMIC DNA]</scope>
    <source>
        <strain evidence="5 6">NBRC 111202</strain>
    </source>
</reference>
<comment type="caution">
    <text evidence="5">The sequence shown here is derived from an EMBL/GenBank/DDBJ whole genome shotgun (WGS) entry which is preliminary data.</text>
</comment>
<feature type="compositionally biased region" description="Acidic residues" evidence="4">
    <location>
        <begin position="792"/>
        <end position="804"/>
    </location>
</feature>
<evidence type="ECO:0000256" key="2">
    <source>
        <dbReference type="ARBA" id="ARBA00022737"/>
    </source>
</evidence>
<gene>
    <name evidence="5" type="ORF">LENED_005292</name>
</gene>
<reference evidence="5 6" key="1">
    <citation type="submission" date="2016-08" db="EMBL/GenBank/DDBJ databases">
        <authorList>
            <consortium name="Lentinula edodes genome sequencing consortium"/>
            <person name="Sakamoto Y."/>
            <person name="Nakade K."/>
            <person name="Sato S."/>
            <person name="Yoshida Y."/>
            <person name="Miyazaki K."/>
            <person name="Natsume S."/>
            <person name="Konno N."/>
        </authorList>
    </citation>
    <scope>NUCLEOTIDE SEQUENCE [LARGE SCALE GENOMIC DNA]</scope>
    <source>
        <strain evidence="5 6">NBRC 111202</strain>
    </source>
</reference>
<feature type="repeat" description="WD" evidence="3">
    <location>
        <begin position="247"/>
        <end position="289"/>
    </location>
</feature>
<feature type="compositionally biased region" description="Polar residues" evidence="4">
    <location>
        <begin position="390"/>
        <end position="440"/>
    </location>
</feature>
<feature type="region of interest" description="Disordered" evidence="4">
    <location>
        <begin position="1177"/>
        <end position="1198"/>
    </location>
</feature>
<evidence type="ECO:0000313" key="5">
    <source>
        <dbReference type="EMBL" id="GAW03559.1"/>
    </source>
</evidence>
<evidence type="ECO:0000313" key="6">
    <source>
        <dbReference type="Proteomes" id="UP000188533"/>
    </source>
</evidence>
<dbReference type="InterPro" id="IPR019775">
    <property type="entry name" value="WD40_repeat_CS"/>
</dbReference>
<protein>
    <submittedName>
        <fullName evidence="5">Wd repeat protein</fullName>
    </submittedName>
</protein>
<dbReference type="InterPro" id="IPR036322">
    <property type="entry name" value="WD40_repeat_dom_sf"/>
</dbReference>
<dbReference type="PROSITE" id="PS00678">
    <property type="entry name" value="WD_REPEATS_1"/>
    <property type="match status" value="1"/>
</dbReference>
<feature type="region of interest" description="Disordered" evidence="4">
    <location>
        <begin position="767"/>
        <end position="804"/>
    </location>
</feature>
<keyword evidence="6" id="KW-1185">Reference proteome</keyword>
<dbReference type="GO" id="GO:0005774">
    <property type="term" value="C:vacuolar membrane"/>
    <property type="evidence" value="ECO:0007669"/>
    <property type="project" value="TreeGrafter"/>
</dbReference>
<feature type="region of interest" description="Disordered" evidence="4">
    <location>
        <begin position="387"/>
        <end position="444"/>
    </location>
</feature>
<feature type="region of interest" description="Disordered" evidence="4">
    <location>
        <begin position="1064"/>
        <end position="1084"/>
    </location>
</feature>
<dbReference type="STRING" id="5353.A0A1Q3E8Y2"/>
<evidence type="ECO:0000256" key="1">
    <source>
        <dbReference type="ARBA" id="ARBA00022574"/>
    </source>
</evidence>
<evidence type="ECO:0000256" key="3">
    <source>
        <dbReference type="PROSITE-ProRule" id="PRU00221"/>
    </source>
</evidence>
<dbReference type="EMBL" id="BDGU01000149">
    <property type="protein sequence ID" value="GAW03559.1"/>
    <property type="molecule type" value="Genomic_DNA"/>
</dbReference>
<dbReference type="Proteomes" id="UP000188533">
    <property type="component" value="Unassembled WGS sequence"/>
</dbReference>
<dbReference type="PANTHER" id="PTHR46170:SF1">
    <property type="entry name" value="GATOR COMPLEX PROTEIN WDR59"/>
    <property type="match status" value="1"/>
</dbReference>
<dbReference type="PROSITE" id="PS50082">
    <property type="entry name" value="WD_REPEATS_2"/>
    <property type="match status" value="1"/>
</dbReference>
<sequence>MNLGICDAVALGKAIAQHIEGGDDAIFVDYSSKRKEIAMQVIQATKVTRGPSLLSTRKPSSTSAGSDLKDGTNFRNSLQINMKGLVGDAVGNMSISPWSRDVVLAARRGLFIIDLEAPFEVPRFLPQGGTWDVADVQWNPHPSRSEYIVSTSSEKLLIWNLYMSGKTSIQHILHSHYRAITDINWHTTERDTVVSTGIDSWVWAWDMLHLGPKSSGTAKTLTSSLPHMRTRFSSGTEGKAVCLLRQLMRTHRSIYGIDWSQTEPTEIVTCSLDKTIKVWDSKTMTLKTMIRTGYPVWRARSLPFGRGVLSLAQRGETALEMFSLENQGLGPGTSEVPVDSFQGHSDVVKEFVWRKGANNTVFQLITWSKDRTLRFWPVDSDMMRKVGYSRSGSNDSQHQQQPATSVTTESAPRTKSFRNATFPDSSPNTDKLDNNLNPNPISAPIGHRSILAEVRAGGPINSAHQAQPRNRQRTTDSFNITLQTAPSPPLQSPDIFGSVTPTQTQSTLTAPAVAGISNIEGTVPDSSLGLPGSANAAGISGGGTMSRGAAGGLKSRARVDALSWLSSVKDSSTTAGTATIAIAGVSVDEDKINNETDGANGRRSASRDGLDSKDSRYRDESVVQPVGHSLQDEITTVLSKLPASKVRLEKHDLSLTNSNKKQQRTLTLGLQVPWARSESGSRHHAVGGSGATYAYSTQSVFLRVTFTFPRNYPYNPENHTDLPLEHPLARTTTPTVNMEYTPLITMKDQACLRFLVFKDESFVEIAEGDSGGATGHASVRRPGLKTRSSGENGEDLGDSDSSEEDIQRMAEMGNHVGRDDEVTMSMLRDNKNLAEPRTCQGSFGPNGELVCFFRAPPRIMRNAVNTLISHSRSPARSSEERIDHASFDHDSLNVNTTDGTNADVLGYTEREAFHQSPALISDAVRRLSLAARDRDSTNRPGLNVSMANALTLDTIFLTPKHAAQTHPSPAQLLDRLLGDLRAHKDAQMLAVVASVTLQIFYIPEACHTLLANATRSHSTSISTRPGSALDYFSTIHNHDFSSKTPTYSSYSPDHPIRSPVFSTPGSAHLPSSPTPIPGTSTISSRGSWSSIFSNGRNFMINAPQAISYNASATIKPVLPVRSPPLNPPSRLAVSVNKTVNIHQGRPSRGGGRALQGRWLLESPSQSTTWHIWQPGSTSELVTPPSAASKSWNESSTKPQEAAVSFSSTGHTHRRTFSQVASAANADGKKGAVVFEAAPQEDSRSPAYSDEELELLLRHVHFYAEMLSRWELHHKRAELLKSITVPGYESILQEHEFGLIRMCFPSKGFP</sequence>
<keyword evidence="2" id="KW-0677">Repeat</keyword>
<dbReference type="InterPro" id="IPR015943">
    <property type="entry name" value="WD40/YVTN_repeat-like_dom_sf"/>
</dbReference>
<dbReference type="Pfam" id="PF00400">
    <property type="entry name" value="WD40"/>
    <property type="match status" value="1"/>
</dbReference>
<name>A0A1Q3E8Y2_LENED</name>
<feature type="region of interest" description="Disordered" evidence="4">
    <location>
        <begin position="51"/>
        <end position="70"/>
    </location>
</feature>
<dbReference type="SUPFAM" id="SSF50978">
    <property type="entry name" value="WD40 repeat-like"/>
    <property type="match status" value="1"/>
</dbReference>
<evidence type="ECO:0000256" key="4">
    <source>
        <dbReference type="SAM" id="MobiDB-lite"/>
    </source>
</evidence>
<dbReference type="SMART" id="SM00320">
    <property type="entry name" value="WD40"/>
    <property type="match status" value="4"/>
</dbReference>
<accession>A0A1Q3E8Y2</accession>
<dbReference type="GO" id="GO:1904263">
    <property type="term" value="P:positive regulation of TORC1 signaling"/>
    <property type="evidence" value="ECO:0007669"/>
    <property type="project" value="TreeGrafter"/>
</dbReference>
<proteinExistence type="predicted"/>
<dbReference type="GO" id="GO:0034198">
    <property type="term" value="P:cellular response to amino acid starvation"/>
    <property type="evidence" value="ECO:0007669"/>
    <property type="project" value="TreeGrafter"/>
</dbReference>